<evidence type="ECO:0000256" key="2">
    <source>
        <dbReference type="ARBA" id="ARBA00022898"/>
    </source>
</evidence>
<sequence>MADITSVPTTSPLDVNRFTAADAAGLSDDVRDLIARRGAVLGERTPLLYRRPIHPVSAKGLWLTDADGTRFLDMYNNVASVGHCHPAVVEAVATQAATLNTHTRYLHEGAIDYGQRLLRTMPGFGQISFACTGSEANDLAVRLARHATGGRGVIVTRGAYHGGTTVSAACSPSVDPDVPGWVRVVDAPDPYRTGDRAAAEFTAAVAEAAADLQRSGIGVAALLLDTVFSSDGIQPDPAGLLAGAVAAVRATGGLFIADEVQPGFGRLGHGMWGYQRHAVTPDIVTMGKPMAAGFPVAAAVLATDVADALASAVPYFNTFGGNPVSMAAAAAVLDVIETESLIDAAATRGEQLRGLVREIQKGSPVIGDVRGRGLFMGIEIVADRDTKVPDRVRAVELVDGLRNRGVLISTAGHHGNVLKVRPPLPIDSDEIEFFATQFADALGAM</sequence>
<dbReference type="RefSeq" id="WP_126198228.1">
    <property type="nucleotide sequence ID" value="NZ_CP085954.1"/>
</dbReference>
<evidence type="ECO:0000256" key="1">
    <source>
        <dbReference type="ARBA" id="ARBA00008954"/>
    </source>
</evidence>
<dbReference type="EMBL" id="LR131273">
    <property type="protein sequence ID" value="VDR41090.1"/>
    <property type="molecule type" value="Genomic_DNA"/>
</dbReference>
<dbReference type="Gene3D" id="3.90.1150.10">
    <property type="entry name" value="Aspartate Aminotransferase, domain 1"/>
    <property type="match status" value="1"/>
</dbReference>
<organism evidence="4 5">
    <name type="scientific">Tsukamurella paurometabola</name>
    <name type="common">Corynebacterium paurometabolum</name>
    <dbReference type="NCBI Taxonomy" id="2061"/>
    <lineage>
        <taxon>Bacteria</taxon>
        <taxon>Bacillati</taxon>
        <taxon>Actinomycetota</taxon>
        <taxon>Actinomycetes</taxon>
        <taxon>Mycobacteriales</taxon>
        <taxon>Tsukamurellaceae</taxon>
        <taxon>Tsukamurella</taxon>
    </lineage>
</organism>
<dbReference type="SUPFAM" id="SSF53383">
    <property type="entry name" value="PLP-dependent transferases"/>
    <property type="match status" value="1"/>
</dbReference>
<protein>
    <submittedName>
        <fullName evidence="4">2,2-dialkylglycine decarboxylase</fullName>
        <ecNumber evidence="4">4.1.1.64</ecNumber>
    </submittedName>
</protein>
<evidence type="ECO:0000313" key="4">
    <source>
        <dbReference type="EMBL" id="VDR41090.1"/>
    </source>
</evidence>
<dbReference type="InterPro" id="IPR015422">
    <property type="entry name" value="PyrdxlP-dep_Trfase_small"/>
</dbReference>
<dbReference type="InterPro" id="IPR005814">
    <property type="entry name" value="Aminotrans_3"/>
</dbReference>
<dbReference type="PANTHER" id="PTHR45688">
    <property type="match status" value="1"/>
</dbReference>
<proteinExistence type="inferred from homology"/>
<dbReference type="GO" id="GO:0030170">
    <property type="term" value="F:pyridoxal phosphate binding"/>
    <property type="evidence" value="ECO:0007669"/>
    <property type="project" value="InterPro"/>
</dbReference>
<dbReference type="EC" id="4.1.1.64" evidence="4"/>
<keyword evidence="4" id="KW-0456">Lyase</keyword>
<accession>A0A3P8MCW6</accession>
<name>A0A3P8MCW6_TSUPA</name>
<dbReference type="Gene3D" id="3.40.640.10">
    <property type="entry name" value="Type I PLP-dependent aspartate aminotransferase-like (Major domain)"/>
    <property type="match status" value="1"/>
</dbReference>
<reference evidence="4 5" key="1">
    <citation type="submission" date="2018-12" db="EMBL/GenBank/DDBJ databases">
        <authorList>
            <consortium name="Pathogen Informatics"/>
        </authorList>
    </citation>
    <scope>NUCLEOTIDE SEQUENCE [LARGE SCALE GENOMIC DNA]</scope>
    <source>
        <strain evidence="4 5">NCTC10741</strain>
    </source>
</reference>
<dbReference type="PANTHER" id="PTHR45688:SF13">
    <property type="entry name" value="ALANINE--GLYOXYLATE AMINOTRANSFERASE 2-LIKE"/>
    <property type="match status" value="1"/>
</dbReference>
<dbReference type="PIRSF" id="PIRSF000521">
    <property type="entry name" value="Transaminase_4ab_Lys_Orn"/>
    <property type="match status" value="1"/>
</dbReference>
<dbReference type="OrthoDB" id="9801834at2"/>
<dbReference type="AlphaFoldDB" id="A0A3P8MCW6"/>
<gene>
    <name evidence="4" type="primary">dgdA_2</name>
    <name evidence="4" type="ORF">NCTC10741_04260</name>
</gene>
<dbReference type="PROSITE" id="PS00600">
    <property type="entry name" value="AA_TRANSFER_CLASS_3"/>
    <property type="match status" value="1"/>
</dbReference>
<dbReference type="InterPro" id="IPR049704">
    <property type="entry name" value="Aminotrans_3_PPA_site"/>
</dbReference>
<evidence type="ECO:0000256" key="3">
    <source>
        <dbReference type="RuleBase" id="RU003560"/>
    </source>
</evidence>
<dbReference type="InterPro" id="IPR015424">
    <property type="entry name" value="PyrdxlP-dep_Trfase"/>
</dbReference>
<dbReference type="Pfam" id="PF00202">
    <property type="entry name" value="Aminotran_3"/>
    <property type="match status" value="1"/>
</dbReference>
<dbReference type="GO" id="GO:0008483">
    <property type="term" value="F:transaminase activity"/>
    <property type="evidence" value="ECO:0007669"/>
    <property type="project" value="InterPro"/>
</dbReference>
<dbReference type="InterPro" id="IPR015421">
    <property type="entry name" value="PyrdxlP-dep_Trfase_major"/>
</dbReference>
<dbReference type="CDD" id="cd00610">
    <property type="entry name" value="OAT_like"/>
    <property type="match status" value="1"/>
</dbReference>
<dbReference type="Proteomes" id="UP000271626">
    <property type="component" value="Chromosome"/>
</dbReference>
<keyword evidence="2 3" id="KW-0663">Pyridoxal phosphate</keyword>
<dbReference type="GO" id="GO:0047432">
    <property type="term" value="F:2,2-dialkylglycine decarboxylase (pyruvate) activity"/>
    <property type="evidence" value="ECO:0007669"/>
    <property type="project" value="UniProtKB-EC"/>
</dbReference>
<comment type="similarity">
    <text evidence="1 3">Belongs to the class-III pyridoxal-phosphate-dependent aminotransferase family.</text>
</comment>
<evidence type="ECO:0000313" key="5">
    <source>
        <dbReference type="Proteomes" id="UP000271626"/>
    </source>
</evidence>